<gene>
    <name evidence="1" type="ORF">ANN_24799</name>
</gene>
<accession>A0ABQ8RZL0</accession>
<dbReference type="Proteomes" id="UP001148838">
    <property type="component" value="Unassembled WGS sequence"/>
</dbReference>
<name>A0ABQ8RZL0_PERAM</name>
<reference evidence="1 2" key="1">
    <citation type="journal article" date="2022" name="Allergy">
        <title>Genome assembly and annotation of Periplaneta americana reveal a comprehensive cockroach allergen profile.</title>
        <authorList>
            <person name="Wang L."/>
            <person name="Xiong Q."/>
            <person name="Saelim N."/>
            <person name="Wang L."/>
            <person name="Nong W."/>
            <person name="Wan A.T."/>
            <person name="Shi M."/>
            <person name="Liu X."/>
            <person name="Cao Q."/>
            <person name="Hui J.H.L."/>
            <person name="Sookrung N."/>
            <person name="Leung T.F."/>
            <person name="Tungtrongchitr A."/>
            <person name="Tsui S.K.W."/>
        </authorList>
    </citation>
    <scope>NUCLEOTIDE SEQUENCE [LARGE SCALE GENOMIC DNA]</scope>
    <source>
        <strain evidence="1">PWHHKU_190912</strain>
    </source>
</reference>
<evidence type="ECO:0008006" key="3">
    <source>
        <dbReference type="Google" id="ProtNLM"/>
    </source>
</evidence>
<keyword evidence="2" id="KW-1185">Reference proteome</keyword>
<proteinExistence type="predicted"/>
<organism evidence="1 2">
    <name type="scientific">Periplaneta americana</name>
    <name type="common">American cockroach</name>
    <name type="synonym">Blatta americana</name>
    <dbReference type="NCBI Taxonomy" id="6978"/>
    <lineage>
        <taxon>Eukaryota</taxon>
        <taxon>Metazoa</taxon>
        <taxon>Ecdysozoa</taxon>
        <taxon>Arthropoda</taxon>
        <taxon>Hexapoda</taxon>
        <taxon>Insecta</taxon>
        <taxon>Pterygota</taxon>
        <taxon>Neoptera</taxon>
        <taxon>Polyneoptera</taxon>
        <taxon>Dictyoptera</taxon>
        <taxon>Blattodea</taxon>
        <taxon>Blattoidea</taxon>
        <taxon>Blattidae</taxon>
        <taxon>Blattinae</taxon>
        <taxon>Periplaneta</taxon>
    </lineage>
</organism>
<comment type="caution">
    <text evidence="1">The sequence shown here is derived from an EMBL/GenBank/DDBJ whole genome shotgun (WGS) entry which is preliminary data.</text>
</comment>
<protein>
    <recommendedName>
        <fullName evidence="3">PiggyBac transposable element-derived protein domain-containing protein</fullName>
    </recommendedName>
</protein>
<dbReference type="EMBL" id="JAJSOF020000038">
    <property type="protein sequence ID" value="KAJ4427183.1"/>
    <property type="molecule type" value="Genomic_DNA"/>
</dbReference>
<evidence type="ECO:0000313" key="1">
    <source>
        <dbReference type="EMBL" id="KAJ4427183.1"/>
    </source>
</evidence>
<evidence type="ECO:0000313" key="2">
    <source>
        <dbReference type="Proteomes" id="UP001148838"/>
    </source>
</evidence>
<sequence>MVSMLNELPEEQKPQSFWIYFDHVFTRVKLLVHLKNSGYGATGTIHENRISKDYSLTSSKEIKKKKW</sequence>